<dbReference type="Proteomes" id="UP001054252">
    <property type="component" value="Unassembled WGS sequence"/>
</dbReference>
<dbReference type="Pfam" id="PF03478">
    <property type="entry name" value="Beta-prop_KIB1-4"/>
    <property type="match status" value="1"/>
</dbReference>
<sequence>MAHASSKTACRSPFTEARIQPPSLKYLFSISEIEEDDRGRCKILCEDEWLIVTKLELRRSFVSRAFLTAEPTGDFAVVLLCYYNTEELLYYKNGDSSWTLFYNSGLPNRIVLKDIMPYETKLHVLTTGSAIHTWDLESGYPENEIYNGYAAPTDTFQRPNCFIYRVYLVQSDEEILLVARNVPEEDNHDITTQIFDVYRLDLEGQKWVEMETLGDGRSLFLGQNQSVAVSTEDFSSCMGNCIYFTHDNAYFGLLTGSEMGIYSLKDRQISPIFEFPSETLPVFGPVPRWLIPISC</sequence>
<comment type="caution">
    <text evidence="2">The sequence shown here is derived from an EMBL/GenBank/DDBJ whole genome shotgun (WGS) entry which is preliminary data.</text>
</comment>
<dbReference type="PANTHER" id="PTHR44259">
    <property type="entry name" value="OS07G0183000 PROTEIN-RELATED"/>
    <property type="match status" value="1"/>
</dbReference>
<gene>
    <name evidence="2" type="ORF">SLEP1_g7552</name>
</gene>
<feature type="domain" description="KIB1-4 beta-propeller" evidence="1">
    <location>
        <begin position="10"/>
        <end position="263"/>
    </location>
</feature>
<accession>A0AAV5I4S0</accession>
<name>A0AAV5I4S0_9ROSI</name>
<evidence type="ECO:0000313" key="3">
    <source>
        <dbReference type="Proteomes" id="UP001054252"/>
    </source>
</evidence>
<organism evidence="2 3">
    <name type="scientific">Rubroshorea leprosula</name>
    <dbReference type="NCBI Taxonomy" id="152421"/>
    <lineage>
        <taxon>Eukaryota</taxon>
        <taxon>Viridiplantae</taxon>
        <taxon>Streptophyta</taxon>
        <taxon>Embryophyta</taxon>
        <taxon>Tracheophyta</taxon>
        <taxon>Spermatophyta</taxon>
        <taxon>Magnoliopsida</taxon>
        <taxon>eudicotyledons</taxon>
        <taxon>Gunneridae</taxon>
        <taxon>Pentapetalae</taxon>
        <taxon>rosids</taxon>
        <taxon>malvids</taxon>
        <taxon>Malvales</taxon>
        <taxon>Dipterocarpaceae</taxon>
        <taxon>Rubroshorea</taxon>
    </lineage>
</organism>
<evidence type="ECO:0000313" key="2">
    <source>
        <dbReference type="EMBL" id="GKU94010.1"/>
    </source>
</evidence>
<dbReference type="InterPro" id="IPR050942">
    <property type="entry name" value="F-box_BR-signaling"/>
</dbReference>
<dbReference type="InterPro" id="IPR005174">
    <property type="entry name" value="KIB1-4_b-propeller"/>
</dbReference>
<dbReference type="PANTHER" id="PTHR44259:SF114">
    <property type="entry name" value="OS06G0707300 PROTEIN"/>
    <property type="match status" value="1"/>
</dbReference>
<evidence type="ECO:0000259" key="1">
    <source>
        <dbReference type="Pfam" id="PF03478"/>
    </source>
</evidence>
<protein>
    <recommendedName>
        <fullName evidence="1">KIB1-4 beta-propeller domain-containing protein</fullName>
    </recommendedName>
</protein>
<dbReference type="EMBL" id="BPVZ01000007">
    <property type="protein sequence ID" value="GKU94010.1"/>
    <property type="molecule type" value="Genomic_DNA"/>
</dbReference>
<reference evidence="2 3" key="1">
    <citation type="journal article" date="2021" name="Commun. Biol.">
        <title>The genome of Shorea leprosula (Dipterocarpaceae) highlights the ecological relevance of drought in aseasonal tropical rainforests.</title>
        <authorList>
            <person name="Ng K.K.S."/>
            <person name="Kobayashi M.J."/>
            <person name="Fawcett J.A."/>
            <person name="Hatakeyama M."/>
            <person name="Paape T."/>
            <person name="Ng C.H."/>
            <person name="Ang C.C."/>
            <person name="Tnah L.H."/>
            <person name="Lee C.T."/>
            <person name="Nishiyama T."/>
            <person name="Sese J."/>
            <person name="O'Brien M.J."/>
            <person name="Copetti D."/>
            <person name="Mohd Noor M.I."/>
            <person name="Ong R.C."/>
            <person name="Putra M."/>
            <person name="Sireger I.Z."/>
            <person name="Indrioko S."/>
            <person name="Kosugi Y."/>
            <person name="Izuno A."/>
            <person name="Isagi Y."/>
            <person name="Lee S.L."/>
            <person name="Shimizu K.K."/>
        </authorList>
    </citation>
    <scope>NUCLEOTIDE SEQUENCE [LARGE SCALE GENOMIC DNA]</scope>
    <source>
        <strain evidence="2">214</strain>
    </source>
</reference>
<dbReference type="AlphaFoldDB" id="A0AAV5I4S0"/>
<keyword evidence="3" id="KW-1185">Reference proteome</keyword>
<proteinExistence type="predicted"/>